<evidence type="ECO:0000259" key="8">
    <source>
        <dbReference type="PROSITE" id="PS51918"/>
    </source>
</evidence>
<dbReference type="SFLD" id="SFLDS00029">
    <property type="entry name" value="Radical_SAM"/>
    <property type="match status" value="1"/>
</dbReference>
<evidence type="ECO:0000256" key="5">
    <source>
        <dbReference type="ARBA" id="ARBA00023004"/>
    </source>
</evidence>
<dbReference type="PROSITE" id="PS51918">
    <property type="entry name" value="RADICAL_SAM"/>
    <property type="match status" value="1"/>
</dbReference>
<dbReference type="Pfam" id="PF04055">
    <property type="entry name" value="Radical_SAM"/>
    <property type="match status" value="1"/>
</dbReference>
<dbReference type="PANTHER" id="PTHR43273">
    <property type="entry name" value="ANAEROBIC SULFATASE-MATURATING ENZYME HOMOLOG ASLB-RELATED"/>
    <property type="match status" value="1"/>
</dbReference>
<dbReference type="InterPro" id="IPR058240">
    <property type="entry name" value="rSAM_sf"/>
</dbReference>
<dbReference type="InterPro" id="IPR023885">
    <property type="entry name" value="4Fe4S-binding_SPASM_dom"/>
</dbReference>
<dbReference type="Proteomes" id="UP000216411">
    <property type="component" value="Unassembled WGS sequence"/>
</dbReference>
<keyword evidence="4" id="KW-0479">Metal-binding</keyword>
<evidence type="ECO:0000256" key="7">
    <source>
        <dbReference type="ARBA" id="ARBA00023601"/>
    </source>
</evidence>
<dbReference type="AlphaFoldDB" id="A0A255IHL1"/>
<evidence type="ECO:0000256" key="6">
    <source>
        <dbReference type="ARBA" id="ARBA00023014"/>
    </source>
</evidence>
<dbReference type="InterPro" id="IPR023867">
    <property type="entry name" value="Sulphatase_maturase_rSAM"/>
</dbReference>
<keyword evidence="2" id="KW-0004">4Fe-4S</keyword>
<keyword evidence="6" id="KW-0411">Iron-sulfur</keyword>
<dbReference type="GO" id="GO:0046872">
    <property type="term" value="F:metal ion binding"/>
    <property type="evidence" value="ECO:0007669"/>
    <property type="project" value="UniProtKB-KW"/>
</dbReference>
<dbReference type="NCBIfam" id="TIGR04085">
    <property type="entry name" value="rSAM_more_4Fe4S"/>
    <property type="match status" value="1"/>
</dbReference>
<reference evidence="10 11" key="1">
    <citation type="journal article" date="2017" name="Genome Announc.">
        <title>Draft Genome Sequence of a Sporulating and Motile Strain of Lachnotalea glycerini Isolated from Water in Quebec City, Canada.</title>
        <authorList>
            <person name="Maheux A.F."/>
            <person name="Boudreau D.K."/>
            <person name="Berube E."/>
            <person name="Boissinot M."/>
            <person name="Raymond F."/>
            <person name="Brodeur S."/>
            <person name="Corbeil J."/>
            <person name="Isabel S."/>
            <person name="Omar R.F."/>
            <person name="Bergeron M.G."/>
        </authorList>
    </citation>
    <scope>NUCLEOTIDE SEQUENCE [LARGE SCALE GENOMIC DNA]</scope>
    <source>
        <strain evidence="10 11">CCRI-19302</strain>
    </source>
</reference>
<dbReference type="PROSITE" id="PS01305">
    <property type="entry name" value="MOAA_NIFB_PQQE"/>
    <property type="match status" value="1"/>
</dbReference>
<dbReference type="SFLD" id="SFLDG01386">
    <property type="entry name" value="main_SPASM_domain-containing"/>
    <property type="match status" value="1"/>
</dbReference>
<evidence type="ECO:0000313" key="11">
    <source>
        <dbReference type="Proteomes" id="UP000216411"/>
    </source>
</evidence>
<evidence type="ECO:0000256" key="4">
    <source>
        <dbReference type="ARBA" id="ARBA00022723"/>
    </source>
</evidence>
<feature type="domain" description="Radical SAM core" evidence="8">
    <location>
        <begin position="1"/>
        <end position="233"/>
    </location>
</feature>
<dbReference type="EMBL" id="QICS01000002">
    <property type="protein sequence ID" value="PXV93374.1"/>
    <property type="molecule type" value="Genomic_DNA"/>
</dbReference>
<dbReference type="CDD" id="cd01335">
    <property type="entry name" value="Radical_SAM"/>
    <property type="match status" value="1"/>
</dbReference>
<dbReference type="InterPro" id="IPR007197">
    <property type="entry name" value="rSAM"/>
</dbReference>
<evidence type="ECO:0000313" key="10">
    <source>
        <dbReference type="EMBL" id="RDY27790.1"/>
    </source>
</evidence>
<proteinExistence type="inferred from homology"/>
<dbReference type="GO" id="GO:0016491">
    <property type="term" value="F:oxidoreductase activity"/>
    <property type="evidence" value="ECO:0007669"/>
    <property type="project" value="InterPro"/>
</dbReference>
<name>A0A255IHL1_9FIRM</name>
<evidence type="ECO:0000256" key="3">
    <source>
        <dbReference type="ARBA" id="ARBA00022691"/>
    </source>
</evidence>
<dbReference type="Gene3D" id="3.20.20.70">
    <property type="entry name" value="Aldolase class I"/>
    <property type="match status" value="1"/>
</dbReference>
<evidence type="ECO:0000313" key="12">
    <source>
        <dbReference type="Proteomes" id="UP000247523"/>
    </source>
</evidence>
<dbReference type="SFLD" id="SFLDG01384">
    <property type="entry name" value="thioether_bond_formation_requi"/>
    <property type="match status" value="1"/>
</dbReference>
<dbReference type="PANTHER" id="PTHR43273:SF3">
    <property type="entry name" value="ANAEROBIC SULFATASE-MATURATING ENZYME HOMOLOG ASLB-RELATED"/>
    <property type="match status" value="1"/>
</dbReference>
<keyword evidence="5" id="KW-0408">Iron</keyword>
<reference evidence="10" key="3">
    <citation type="submission" date="2018-07" db="EMBL/GenBank/DDBJ databases">
        <authorList>
            <person name="Quirk P.G."/>
            <person name="Krulwich T.A."/>
        </authorList>
    </citation>
    <scope>NUCLEOTIDE SEQUENCE</scope>
    <source>
        <strain evidence="10">CCRI-19302</strain>
    </source>
</reference>
<sequence>MISFTVWITNCCNMRCSYCYENDKIDRSYHAPEENLEKIIDFIVCKVHDEMQDKDVVINFHGGEPLLEFDKLVHFVGKTREKLKNYNLSYNVVTNGTLLDNEKAKWLNSYMNTISLSIDGNKEMHNANRKYTNGKGTYEDIIYNLKNAGLNKEKVRIRITVNSKTVHALADSITNMVELGFRKIIPSVVYEDQGWNEEKLNSLENQLKKVKLKYQNTDIIMIGMINKKEMKIKTFCGGGITKFDILPNGDVYPCSVVAGLEQYKLGNILTGLEIDTEELCNIYNTPNKECSGCTYMKYCVGTKCKYLNVMNSDDFNKPSELLCRIENIKYKIYKI</sequence>
<dbReference type="InterPro" id="IPR013785">
    <property type="entry name" value="Aldolase_TIM"/>
</dbReference>
<keyword evidence="11" id="KW-1185">Reference proteome</keyword>
<evidence type="ECO:0000256" key="2">
    <source>
        <dbReference type="ARBA" id="ARBA00022485"/>
    </source>
</evidence>
<dbReference type="RefSeq" id="WP_094377540.1">
    <property type="nucleotide sequence ID" value="NZ_NOKA02000099.1"/>
</dbReference>
<dbReference type="EMBL" id="NOKA02000099">
    <property type="protein sequence ID" value="RDY27790.1"/>
    <property type="molecule type" value="Genomic_DNA"/>
</dbReference>
<dbReference type="GO" id="GO:0051539">
    <property type="term" value="F:4 iron, 4 sulfur cluster binding"/>
    <property type="evidence" value="ECO:0007669"/>
    <property type="project" value="UniProtKB-KW"/>
</dbReference>
<organism evidence="9 12">
    <name type="scientific">Lachnotalea glycerini</name>
    <dbReference type="NCBI Taxonomy" id="1763509"/>
    <lineage>
        <taxon>Bacteria</taxon>
        <taxon>Bacillati</taxon>
        <taxon>Bacillota</taxon>
        <taxon>Clostridia</taxon>
        <taxon>Lachnospirales</taxon>
        <taxon>Lachnospiraceae</taxon>
        <taxon>Lachnotalea</taxon>
    </lineage>
</organism>
<dbReference type="SUPFAM" id="SSF102114">
    <property type="entry name" value="Radical SAM enzymes"/>
    <property type="match status" value="1"/>
</dbReference>
<dbReference type="Proteomes" id="UP000247523">
    <property type="component" value="Unassembled WGS sequence"/>
</dbReference>
<reference evidence="9 12" key="2">
    <citation type="submission" date="2018-05" db="EMBL/GenBank/DDBJ databases">
        <title>Genomic Encyclopedia of Type Strains, Phase IV (KMG-IV): sequencing the most valuable type-strain genomes for metagenomic binning, comparative biology and taxonomic classification.</title>
        <authorList>
            <person name="Goeker M."/>
        </authorList>
    </citation>
    <scope>NUCLEOTIDE SEQUENCE [LARGE SCALE GENOMIC DNA]</scope>
    <source>
        <strain evidence="9 12">DSM 28816</strain>
    </source>
</reference>
<evidence type="ECO:0000313" key="9">
    <source>
        <dbReference type="EMBL" id="PXV93374.1"/>
    </source>
</evidence>
<dbReference type="SFLD" id="SFLDG01067">
    <property type="entry name" value="SPASM/twitch_domain_containing"/>
    <property type="match status" value="1"/>
</dbReference>
<comment type="cofactor">
    <cofactor evidence="1">
        <name>[4Fe-4S] cluster</name>
        <dbReference type="ChEBI" id="CHEBI:49883"/>
    </cofactor>
</comment>
<protein>
    <submittedName>
        <fullName evidence="10">Radical SAM protein</fullName>
    </submittedName>
</protein>
<dbReference type="InterPro" id="IPR000385">
    <property type="entry name" value="MoaA_NifB_PqqE_Fe-S-bd_CS"/>
</dbReference>
<comment type="caution">
    <text evidence="9">The sequence shown here is derived from an EMBL/GenBank/DDBJ whole genome shotgun (WGS) entry which is preliminary data.</text>
</comment>
<keyword evidence="3" id="KW-0949">S-adenosyl-L-methionine</keyword>
<comment type="similarity">
    <text evidence="7">Belongs to the radical SAM superfamily. Anaerobic sulfatase-maturating enzyme family.</text>
</comment>
<evidence type="ECO:0000256" key="1">
    <source>
        <dbReference type="ARBA" id="ARBA00001966"/>
    </source>
</evidence>
<accession>A0A255IHL1</accession>
<dbReference type="OrthoDB" id="1994517at2"/>
<gene>
    <name evidence="9" type="ORF">C8E03_102142</name>
    <name evidence="10" type="ORF">CG710_020295</name>
</gene>